<protein>
    <submittedName>
        <fullName evidence="1">Uncharacterized protein</fullName>
    </submittedName>
</protein>
<proteinExistence type="predicted"/>
<sequence length="38" mass="4474">MYFLSFVCYLRSLLYPSHRYILLGNDSSHAISNCRHPV</sequence>
<reference evidence="1" key="1">
    <citation type="submission" date="2014-09" db="EMBL/GenBank/DDBJ databases">
        <authorList>
            <person name="Magalhaes I.L.F."/>
            <person name="Oliveira U."/>
            <person name="Santos F.R."/>
            <person name="Vidigal T.H.D.A."/>
            <person name="Brescovit A.D."/>
            <person name="Santos A.J."/>
        </authorList>
    </citation>
    <scope>NUCLEOTIDE SEQUENCE</scope>
    <source>
        <tissue evidence="1">Shoot tissue taken approximately 20 cm above the soil surface</tissue>
    </source>
</reference>
<reference evidence="1" key="2">
    <citation type="journal article" date="2015" name="Data Brief">
        <title>Shoot transcriptome of the giant reed, Arundo donax.</title>
        <authorList>
            <person name="Barrero R.A."/>
            <person name="Guerrero F.D."/>
            <person name="Moolhuijzen P."/>
            <person name="Goolsby J.A."/>
            <person name="Tidwell J."/>
            <person name="Bellgard S.E."/>
            <person name="Bellgard M.I."/>
        </authorList>
    </citation>
    <scope>NUCLEOTIDE SEQUENCE</scope>
    <source>
        <tissue evidence="1">Shoot tissue taken approximately 20 cm above the soil surface</tissue>
    </source>
</reference>
<dbReference type="AlphaFoldDB" id="A0A0A9CFK8"/>
<name>A0A0A9CFK8_ARUDO</name>
<organism evidence="1">
    <name type="scientific">Arundo donax</name>
    <name type="common">Giant reed</name>
    <name type="synonym">Donax arundinaceus</name>
    <dbReference type="NCBI Taxonomy" id="35708"/>
    <lineage>
        <taxon>Eukaryota</taxon>
        <taxon>Viridiplantae</taxon>
        <taxon>Streptophyta</taxon>
        <taxon>Embryophyta</taxon>
        <taxon>Tracheophyta</taxon>
        <taxon>Spermatophyta</taxon>
        <taxon>Magnoliopsida</taxon>
        <taxon>Liliopsida</taxon>
        <taxon>Poales</taxon>
        <taxon>Poaceae</taxon>
        <taxon>PACMAD clade</taxon>
        <taxon>Arundinoideae</taxon>
        <taxon>Arundineae</taxon>
        <taxon>Arundo</taxon>
    </lineage>
</organism>
<dbReference type="EMBL" id="GBRH01227593">
    <property type="protein sequence ID" value="JAD70302.1"/>
    <property type="molecule type" value="Transcribed_RNA"/>
</dbReference>
<evidence type="ECO:0000313" key="1">
    <source>
        <dbReference type="EMBL" id="JAD70302.1"/>
    </source>
</evidence>
<accession>A0A0A9CFK8</accession>